<evidence type="ECO:0000313" key="2">
    <source>
        <dbReference type="EMBL" id="PNY02954.1"/>
    </source>
</evidence>
<name>A0A2K3NIU6_TRIPR</name>
<dbReference type="Proteomes" id="UP000236291">
    <property type="component" value="Unassembled WGS sequence"/>
</dbReference>
<sequence>MDHPYFLYDYHSQYYEGPQDPHKSNLEILMEDFIEAQTLSRLESMMDSNKALETQISLLAHKPLGPFLERHGDVVTSNSEGQIKNPKESDNEVGEGSGEKRVKIEKNPLTPPEREVVEEVEKEAHYVLPPPYHPLIPFP</sequence>
<reference evidence="2 3" key="2">
    <citation type="journal article" date="2017" name="Front. Plant Sci.">
        <title>Gene Classification and Mining of Molecular Markers Useful in Red Clover (Trifolium pratense) Breeding.</title>
        <authorList>
            <person name="Istvanek J."/>
            <person name="Dluhosova J."/>
            <person name="Dluhos P."/>
            <person name="Patkova L."/>
            <person name="Nedelnik J."/>
            <person name="Repkova J."/>
        </authorList>
    </citation>
    <scope>NUCLEOTIDE SEQUENCE [LARGE SCALE GENOMIC DNA]</scope>
    <source>
        <strain evidence="3">cv. Tatra</strain>
        <tissue evidence="2">Young leaves</tissue>
    </source>
</reference>
<dbReference type="AlphaFoldDB" id="A0A2K3NIU6"/>
<dbReference type="EMBL" id="ASHM01022017">
    <property type="protein sequence ID" value="PNY02954.1"/>
    <property type="molecule type" value="Genomic_DNA"/>
</dbReference>
<accession>A0A2K3NIU6</accession>
<reference evidence="2 3" key="1">
    <citation type="journal article" date="2014" name="Am. J. Bot.">
        <title>Genome assembly and annotation for red clover (Trifolium pratense; Fabaceae).</title>
        <authorList>
            <person name="Istvanek J."/>
            <person name="Jaros M."/>
            <person name="Krenek A."/>
            <person name="Repkova J."/>
        </authorList>
    </citation>
    <scope>NUCLEOTIDE SEQUENCE [LARGE SCALE GENOMIC DNA]</scope>
    <source>
        <strain evidence="3">cv. Tatra</strain>
        <tissue evidence="2">Young leaves</tissue>
    </source>
</reference>
<evidence type="ECO:0000313" key="3">
    <source>
        <dbReference type="Proteomes" id="UP000236291"/>
    </source>
</evidence>
<evidence type="ECO:0000256" key="1">
    <source>
        <dbReference type="SAM" id="MobiDB-lite"/>
    </source>
</evidence>
<organism evidence="2 3">
    <name type="scientific">Trifolium pratense</name>
    <name type="common">Red clover</name>
    <dbReference type="NCBI Taxonomy" id="57577"/>
    <lineage>
        <taxon>Eukaryota</taxon>
        <taxon>Viridiplantae</taxon>
        <taxon>Streptophyta</taxon>
        <taxon>Embryophyta</taxon>
        <taxon>Tracheophyta</taxon>
        <taxon>Spermatophyta</taxon>
        <taxon>Magnoliopsida</taxon>
        <taxon>eudicotyledons</taxon>
        <taxon>Gunneridae</taxon>
        <taxon>Pentapetalae</taxon>
        <taxon>rosids</taxon>
        <taxon>fabids</taxon>
        <taxon>Fabales</taxon>
        <taxon>Fabaceae</taxon>
        <taxon>Papilionoideae</taxon>
        <taxon>50 kb inversion clade</taxon>
        <taxon>NPAAA clade</taxon>
        <taxon>Hologalegina</taxon>
        <taxon>IRL clade</taxon>
        <taxon>Trifolieae</taxon>
        <taxon>Trifolium</taxon>
    </lineage>
</organism>
<gene>
    <name evidence="2" type="ORF">L195_g026275</name>
</gene>
<feature type="compositionally biased region" description="Basic and acidic residues" evidence="1">
    <location>
        <begin position="97"/>
        <end position="113"/>
    </location>
</feature>
<comment type="caution">
    <text evidence="2">The sequence shown here is derived from an EMBL/GenBank/DDBJ whole genome shotgun (WGS) entry which is preliminary data.</text>
</comment>
<protein>
    <submittedName>
        <fullName evidence="2">Uncharacterized protein</fullName>
    </submittedName>
</protein>
<feature type="region of interest" description="Disordered" evidence="1">
    <location>
        <begin position="70"/>
        <end position="113"/>
    </location>
</feature>
<proteinExistence type="predicted"/>